<dbReference type="Pfam" id="PF02897">
    <property type="entry name" value="Peptidase_S9_N"/>
    <property type="match status" value="1"/>
</dbReference>
<dbReference type="SUPFAM" id="SSF53474">
    <property type="entry name" value="alpha/beta-Hydrolases"/>
    <property type="match status" value="1"/>
</dbReference>
<dbReference type="PANTHER" id="PTHR11757:SF19">
    <property type="entry name" value="PROLYL ENDOPEPTIDASE-LIKE"/>
    <property type="match status" value="1"/>
</dbReference>
<evidence type="ECO:0000256" key="3">
    <source>
        <dbReference type="ARBA" id="ARBA00022801"/>
    </source>
</evidence>
<keyword evidence="8" id="KW-1185">Reference proteome</keyword>
<dbReference type="Pfam" id="PF00326">
    <property type="entry name" value="Peptidase_S9"/>
    <property type="match status" value="1"/>
</dbReference>
<dbReference type="InterPro" id="IPR002471">
    <property type="entry name" value="Pept_S9_AS"/>
</dbReference>
<keyword evidence="3 7" id="KW-0378">Hydrolase</keyword>
<dbReference type="InterPro" id="IPR002470">
    <property type="entry name" value="Peptidase_S9A"/>
</dbReference>
<dbReference type="AlphaFoldDB" id="A0A0S3PZF3"/>
<protein>
    <submittedName>
        <fullName evidence="7">Protease 2</fullName>
        <ecNumber evidence="7">3.4.21.83</ecNumber>
    </submittedName>
</protein>
<feature type="domain" description="Peptidase S9A N-terminal" evidence="6">
    <location>
        <begin position="11"/>
        <end position="421"/>
    </location>
</feature>
<dbReference type="GO" id="GO:0004252">
    <property type="term" value="F:serine-type endopeptidase activity"/>
    <property type="evidence" value="ECO:0007669"/>
    <property type="project" value="UniProtKB-EC"/>
</dbReference>
<feature type="domain" description="Peptidase S9 prolyl oligopeptidase catalytic" evidence="5">
    <location>
        <begin position="481"/>
        <end position="697"/>
    </location>
</feature>
<dbReference type="InterPro" id="IPR029058">
    <property type="entry name" value="AB_hydrolase_fold"/>
</dbReference>
<dbReference type="PANTHER" id="PTHR11757">
    <property type="entry name" value="PROTEASE FAMILY S9A OLIGOPEPTIDASE"/>
    <property type="match status" value="1"/>
</dbReference>
<dbReference type="EMBL" id="AP014946">
    <property type="protein sequence ID" value="BAT61267.1"/>
    <property type="molecule type" value="Genomic_DNA"/>
</dbReference>
<dbReference type="Gene3D" id="2.130.10.120">
    <property type="entry name" value="Prolyl oligopeptidase, N-terminal domain"/>
    <property type="match status" value="1"/>
</dbReference>
<gene>
    <name evidence="7" type="primary">ptrB</name>
    <name evidence="7" type="ORF">GJW-30_1_03824</name>
</gene>
<name>A0A0S3PZF3_9BRAD</name>
<evidence type="ECO:0000259" key="5">
    <source>
        <dbReference type="Pfam" id="PF00326"/>
    </source>
</evidence>
<evidence type="ECO:0000259" key="6">
    <source>
        <dbReference type="Pfam" id="PF02897"/>
    </source>
</evidence>
<reference evidence="7 8" key="1">
    <citation type="submission" date="2015-08" db="EMBL/GenBank/DDBJ databases">
        <title>Investigation of the bacterial diversity of lava forest soil.</title>
        <authorList>
            <person name="Lee J.S."/>
        </authorList>
    </citation>
    <scope>NUCLEOTIDE SEQUENCE [LARGE SCALE GENOMIC DNA]</scope>
    <source>
        <strain evidence="7 8">GJW-30</strain>
    </source>
</reference>
<evidence type="ECO:0000256" key="2">
    <source>
        <dbReference type="ARBA" id="ARBA00022670"/>
    </source>
</evidence>
<evidence type="ECO:0000256" key="1">
    <source>
        <dbReference type="ARBA" id="ARBA00005228"/>
    </source>
</evidence>
<keyword evidence="4" id="KW-0720">Serine protease</keyword>
<dbReference type="InterPro" id="IPR023302">
    <property type="entry name" value="Pept_S9A_N"/>
</dbReference>
<dbReference type="Gene3D" id="3.40.50.1820">
    <property type="entry name" value="alpha/beta hydrolase"/>
    <property type="match status" value="1"/>
</dbReference>
<dbReference type="PRINTS" id="PR00862">
    <property type="entry name" value="PROLIGOPTASE"/>
</dbReference>
<dbReference type="RefSeq" id="WP_096357986.1">
    <property type="nucleotide sequence ID" value="NZ_AP014946.1"/>
</dbReference>
<dbReference type="KEGG" id="vgo:GJW-30_1_03824"/>
<dbReference type="GO" id="GO:0006508">
    <property type="term" value="P:proteolysis"/>
    <property type="evidence" value="ECO:0007669"/>
    <property type="project" value="UniProtKB-KW"/>
</dbReference>
<proteinExistence type="inferred from homology"/>
<evidence type="ECO:0000313" key="7">
    <source>
        <dbReference type="EMBL" id="BAT61267.1"/>
    </source>
</evidence>
<evidence type="ECO:0000313" key="8">
    <source>
        <dbReference type="Proteomes" id="UP000236884"/>
    </source>
</evidence>
<organism evidence="7 8">
    <name type="scientific">Variibacter gotjawalensis</name>
    <dbReference type="NCBI Taxonomy" id="1333996"/>
    <lineage>
        <taxon>Bacteria</taxon>
        <taxon>Pseudomonadati</taxon>
        <taxon>Pseudomonadota</taxon>
        <taxon>Alphaproteobacteria</taxon>
        <taxon>Hyphomicrobiales</taxon>
        <taxon>Nitrobacteraceae</taxon>
        <taxon>Variibacter</taxon>
    </lineage>
</organism>
<dbReference type="PROSITE" id="PS00708">
    <property type="entry name" value="PRO_ENDOPEP_SER"/>
    <property type="match status" value="1"/>
</dbReference>
<dbReference type="InterPro" id="IPR001375">
    <property type="entry name" value="Peptidase_S9_cat"/>
</dbReference>
<dbReference type="OrthoDB" id="9801421at2"/>
<comment type="similarity">
    <text evidence="1">Belongs to the peptidase S9A family.</text>
</comment>
<dbReference type="InterPro" id="IPR051543">
    <property type="entry name" value="Serine_Peptidase_S9A"/>
</dbReference>
<accession>A0A0S3PZF3</accession>
<dbReference type="SUPFAM" id="SSF50993">
    <property type="entry name" value="Peptidase/esterase 'gauge' domain"/>
    <property type="match status" value="1"/>
</dbReference>
<dbReference type="EC" id="3.4.21.83" evidence="7"/>
<dbReference type="Proteomes" id="UP000236884">
    <property type="component" value="Chromosome"/>
</dbReference>
<evidence type="ECO:0000256" key="4">
    <source>
        <dbReference type="ARBA" id="ARBA00022825"/>
    </source>
</evidence>
<sequence>MTKAPPKTPPKAAEKPFSQTYHGVTWEDEFAWLKAKNWQDVLRDSATLPPEIREHLTAEHAYAKASLAHTEELQKQLVAEMKGRIKEDDSSVPSRDGPYRYFSRYRTGGQHRLVCRLDDSDQERVLLDGDQLAEGQAFFSLAGVRHSPDHDLVAWASDITGAELFTIRIRDLGRGSDLEEEIKETGGSSVVWTRDSSAFYYGRLDDNHRPSRIFRHRIGTDPATDELIFEEKNAAYFVSLGEMQSGAYAQISAADHDSAESYVLDLEDNDAKPKLIAKRQPKVLYDVEHHPDLNGDNVFVISTNAGDSEDFKIVTAQVDTPAEWRDLIPHRQGTYIVSFIVLQNWLIRLERTDGLPAIVVRNLKGDDEHEIAFDEEAYSLGVGAGYEFDTDTVRFDYSSMTTPNETYDYSLSSRERELRKRQEVPSGHDPKDYTTRRLLAPAVDGETVPVSIIYRNDTPLDGTAPLLLYAYGSYGITIPASFSTNRLSLVDRGFVYAIAHIRGGTDKGWRWYRTGKLLEKRNTFTDFIAAADHLVEKKFTRAGAIAAHGGSAGGLLMGAVANMRPELFGAILADVPFVDALNTMLDDSLPLTPPEFLEWGNPIAGKDAFDYIRDYSPYDNVEAKDYPAILALTGLSDPRVLYWEPAKWVAKLRKHKTDNNLLAFHINMDAGHGGAPGRFDRLNEVALTYAFAIAALGDGLKQA</sequence>
<keyword evidence="2 7" id="KW-0645">Protease</keyword>